<evidence type="ECO:0000259" key="17">
    <source>
        <dbReference type="PROSITE" id="PS50262"/>
    </source>
</evidence>
<keyword evidence="4" id="KW-1003">Cell membrane</keyword>
<dbReference type="GO" id="GO:0010977">
    <property type="term" value="P:negative regulation of neuron projection development"/>
    <property type="evidence" value="ECO:0007669"/>
    <property type="project" value="Ensembl"/>
</dbReference>
<evidence type="ECO:0000256" key="2">
    <source>
        <dbReference type="ARBA" id="ARBA00004241"/>
    </source>
</evidence>
<feature type="transmembrane region" description="Helical" evidence="16">
    <location>
        <begin position="107"/>
        <end position="126"/>
    </location>
</feature>
<evidence type="ECO:0000256" key="3">
    <source>
        <dbReference type="ARBA" id="ARBA00004651"/>
    </source>
</evidence>
<evidence type="ECO:0000313" key="19">
    <source>
        <dbReference type="Proteomes" id="UP000000539"/>
    </source>
</evidence>
<evidence type="ECO:0000256" key="8">
    <source>
        <dbReference type="ARBA" id="ARBA00023040"/>
    </source>
</evidence>
<keyword evidence="11 14" id="KW-0675">Receptor</keyword>
<dbReference type="OrthoDB" id="5987098at2759"/>
<evidence type="ECO:0000256" key="11">
    <source>
        <dbReference type="ARBA" id="ARBA00023170"/>
    </source>
</evidence>
<keyword evidence="7 16" id="KW-1133">Transmembrane helix</keyword>
<reference evidence="18" key="3">
    <citation type="submission" date="2025-09" db="UniProtKB">
        <authorList>
            <consortium name="Ensembl"/>
        </authorList>
    </citation>
    <scope>IDENTIFICATION</scope>
    <source>
        <strain evidence="18">broiler</strain>
    </source>
</reference>
<keyword evidence="5 14" id="KW-0812">Transmembrane</keyword>
<proteinExistence type="inferred from homology"/>
<keyword evidence="6" id="KW-0967">Endosome</keyword>
<dbReference type="FunFam" id="1.20.1070.10:FF:000025">
    <property type="entry name" value="Lysophosphatidic acid receptor 1"/>
    <property type="match status" value="1"/>
</dbReference>
<comment type="similarity">
    <text evidence="14">Belongs to the G-protein coupled receptor 1 family.</text>
</comment>
<keyword evidence="8 14" id="KW-0297">G-protein coupled receptor</keyword>
<dbReference type="PROSITE" id="PS50262">
    <property type="entry name" value="G_PROTEIN_RECEP_F1_2"/>
    <property type="match status" value="1"/>
</dbReference>
<evidence type="ECO:0000256" key="10">
    <source>
        <dbReference type="ARBA" id="ARBA00023157"/>
    </source>
</evidence>
<feature type="transmembrane region" description="Helical" evidence="16">
    <location>
        <begin position="33"/>
        <end position="59"/>
    </location>
</feature>
<evidence type="ECO:0000313" key="18">
    <source>
        <dbReference type="Ensembl" id="ENSGALP00010008190.1"/>
    </source>
</evidence>
<feature type="transmembrane region" description="Helical" evidence="16">
    <location>
        <begin position="66"/>
        <end position="87"/>
    </location>
</feature>
<dbReference type="Proteomes" id="UP000000539">
    <property type="component" value="Chromosome Z"/>
</dbReference>
<dbReference type="PRINTS" id="PR00237">
    <property type="entry name" value="GPCRRHODOPSN"/>
</dbReference>
<reference evidence="18" key="1">
    <citation type="submission" date="2020-11" db="EMBL/GenBank/DDBJ databases">
        <title>Gallus gallus (Chicken) genome, bGalGal1, GRCg7b, maternal haplotype autosomes + Z &amp; W.</title>
        <authorList>
            <person name="Warren W."/>
            <person name="Formenti G."/>
            <person name="Fedrigo O."/>
            <person name="Haase B."/>
            <person name="Mountcastle J."/>
            <person name="Balacco J."/>
            <person name="Tracey A."/>
            <person name="Schneider V."/>
            <person name="Okimoto R."/>
            <person name="Cheng H."/>
            <person name="Hawken R."/>
            <person name="Howe K."/>
            <person name="Jarvis E.D."/>
        </authorList>
    </citation>
    <scope>NUCLEOTIDE SEQUENCE [LARGE SCALE GENOMIC DNA]</scope>
    <source>
        <strain evidence="18">Broiler</strain>
    </source>
</reference>
<accession>A0A8V0XQJ2</accession>
<evidence type="ECO:0000256" key="6">
    <source>
        <dbReference type="ARBA" id="ARBA00022753"/>
    </source>
</evidence>
<feature type="domain" description="G-protein coupled receptors family 1 profile" evidence="17">
    <location>
        <begin position="48"/>
        <end position="246"/>
    </location>
</feature>
<dbReference type="GO" id="GO:0045724">
    <property type="term" value="P:positive regulation of cilium assembly"/>
    <property type="evidence" value="ECO:0007669"/>
    <property type="project" value="Ensembl"/>
</dbReference>
<dbReference type="GO" id="GO:1902018">
    <property type="term" value="P:negative regulation of cilium assembly"/>
    <property type="evidence" value="ECO:0007669"/>
    <property type="project" value="Ensembl"/>
</dbReference>
<dbReference type="Gene3D" id="1.20.1070.10">
    <property type="entry name" value="Rhodopsin 7-helix transmembrane proteins"/>
    <property type="match status" value="1"/>
</dbReference>
<dbReference type="GeneTree" id="ENSGT01120000271896"/>
<keyword evidence="13 14" id="KW-0807">Transducer</keyword>
<dbReference type="GO" id="GO:0070915">
    <property type="term" value="F:lysophosphatidic acid receptor activity"/>
    <property type="evidence" value="ECO:0000318"/>
    <property type="project" value="GO_Central"/>
</dbReference>
<dbReference type="GO" id="GO:0060627">
    <property type="term" value="P:regulation of vesicle-mediated transport"/>
    <property type="evidence" value="ECO:0007669"/>
    <property type="project" value="Ensembl"/>
</dbReference>
<reference evidence="18" key="2">
    <citation type="submission" date="2025-08" db="UniProtKB">
        <authorList>
            <consortium name="Ensembl"/>
        </authorList>
    </citation>
    <scope>IDENTIFICATION</scope>
    <source>
        <strain evidence="18">broiler</strain>
    </source>
</reference>
<dbReference type="SUPFAM" id="SSF81321">
    <property type="entry name" value="Family A G protein-coupled receptor-like"/>
    <property type="match status" value="1"/>
</dbReference>
<dbReference type="GO" id="GO:0051496">
    <property type="term" value="P:positive regulation of stress fiber assembly"/>
    <property type="evidence" value="ECO:0007669"/>
    <property type="project" value="Ensembl"/>
</dbReference>
<keyword evidence="12" id="KW-0325">Glycoprotein</keyword>
<dbReference type="FunCoup" id="A0A8V0XQJ2">
    <property type="interactions" value="243"/>
</dbReference>
<comment type="subcellular location">
    <subcellularLocation>
        <location evidence="3">Cell membrane</location>
        <topology evidence="3">Multi-pass membrane protein</topology>
    </subcellularLocation>
    <subcellularLocation>
        <location evidence="2">Cell surface</location>
    </subcellularLocation>
    <subcellularLocation>
        <location evidence="1">Endosome</location>
    </subcellularLocation>
</comment>
<evidence type="ECO:0000256" key="5">
    <source>
        <dbReference type="ARBA" id="ARBA00022692"/>
    </source>
</evidence>
<name>A0A8V0XQJ2_CHICK</name>
<gene>
    <name evidence="18" type="primary">LPAR1</name>
</gene>
<evidence type="ECO:0000256" key="1">
    <source>
        <dbReference type="ARBA" id="ARBA00004177"/>
    </source>
</evidence>
<feature type="transmembrane region" description="Helical" evidence="16">
    <location>
        <begin position="188"/>
        <end position="214"/>
    </location>
</feature>
<evidence type="ECO:0000256" key="14">
    <source>
        <dbReference type="RuleBase" id="RU000688"/>
    </source>
</evidence>
<dbReference type="GO" id="GO:0043001">
    <property type="term" value="P:Golgi to plasma membrane protein transport"/>
    <property type="evidence" value="ECO:0007669"/>
    <property type="project" value="Ensembl"/>
</dbReference>
<dbReference type="GO" id="GO:0007200">
    <property type="term" value="P:phospholipase C-activating G protein-coupled receptor signaling pathway"/>
    <property type="evidence" value="ECO:0007669"/>
    <property type="project" value="Ensembl"/>
</dbReference>
<dbReference type="GO" id="GO:0005737">
    <property type="term" value="C:cytoplasm"/>
    <property type="evidence" value="ECO:0000318"/>
    <property type="project" value="GO_Central"/>
</dbReference>
<dbReference type="GO" id="GO:0060326">
    <property type="term" value="P:cell chemotaxis"/>
    <property type="evidence" value="ECO:0007669"/>
    <property type="project" value="Ensembl"/>
</dbReference>
<evidence type="ECO:0000256" key="4">
    <source>
        <dbReference type="ARBA" id="ARBA00022475"/>
    </source>
</evidence>
<dbReference type="PRINTS" id="PR01527">
    <property type="entry name" value="LPARECEPTOR"/>
</dbReference>
<keyword evidence="19" id="KW-1185">Reference proteome</keyword>
<protein>
    <submittedName>
        <fullName evidence="18">Lysophosphatidic acid receptor 1</fullName>
    </submittedName>
</protein>
<evidence type="ECO:0000256" key="16">
    <source>
        <dbReference type="SAM" id="Phobius"/>
    </source>
</evidence>
<dbReference type="PROSITE" id="PS00237">
    <property type="entry name" value="G_PROTEIN_RECEP_F1_1"/>
    <property type="match status" value="1"/>
</dbReference>
<dbReference type="GO" id="GO:0007193">
    <property type="term" value="P:adenylate cyclase-inhibiting G protein-coupled receptor signaling pathway"/>
    <property type="evidence" value="ECO:0007669"/>
    <property type="project" value="Ensembl"/>
</dbReference>
<dbReference type="GO" id="GO:0008360">
    <property type="term" value="P:regulation of cell shape"/>
    <property type="evidence" value="ECO:0007669"/>
    <property type="project" value="Ensembl"/>
</dbReference>
<dbReference type="GO" id="GO:0030165">
    <property type="term" value="F:PDZ domain binding"/>
    <property type="evidence" value="ECO:0007669"/>
    <property type="project" value="Ensembl"/>
</dbReference>
<dbReference type="GO" id="GO:0022008">
    <property type="term" value="P:neurogenesis"/>
    <property type="evidence" value="ECO:0000318"/>
    <property type="project" value="GO_Central"/>
</dbReference>
<dbReference type="InterPro" id="IPR002277">
    <property type="entry name" value="LPA_rcpt_EDG2"/>
</dbReference>
<dbReference type="GO" id="GO:0007189">
    <property type="term" value="P:adenylate cyclase-activating G protein-coupled receptor signaling pathway"/>
    <property type="evidence" value="ECO:0000318"/>
    <property type="project" value="GO_Central"/>
</dbReference>
<dbReference type="InterPro" id="IPR017452">
    <property type="entry name" value="GPCR_Rhodpsn_7TM"/>
</dbReference>
<dbReference type="GO" id="GO:0043123">
    <property type="term" value="P:positive regulation of canonical NF-kappaB signal transduction"/>
    <property type="evidence" value="ECO:0007669"/>
    <property type="project" value="Ensembl"/>
</dbReference>
<dbReference type="GO" id="GO:0005886">
    <property type="term" value="C:plasma membrane"/>
    <property type="evidence" value="ECO:0000318"/>
    <property type="project" value="GO_Central"/>
</dbReference>
<organism evidence="18 19">
    <name type="scientific">Gallus gallus</name>
    <name type="common">Chicken</name>
    <dbReference type="NCBI Taxonomy" id="9031"/>
    <lineage>
        <taxon>Eukaryota</taxon>
        <taxon>Metazoa</taxon>
        <taxon>Chordata</taxon>
        <taxon>Craniata</taxon>
        <taxon>Vertebrata</taxon>
        <taxon>Euteleostomi</taxon>
        <taxon>Archelosauria</taxon>
        <taxon>Archosauria</taxon>
        <taxon>Dinosauria</taxon>
        <taxon>Saurischia</taxon>
        <taxon>Theropoda</taxon>
        <taxon>Coelurosauria</taxon>
        <taxon>Aves</taxon>
        <taxon>Neognathae</taxon>
        <taxon>Galloanserae</taxon>
        <taxon>Galliformes</taxon>
        <taxon>Phasianidae</taxon>
        <taxon>Phasianinae</taxon>
        <taxon>Gallus</taxon>
    </lineage>
</organism>
<sequence>MSEPQCYYNETIAFFYNRSGKYLATEWNTVSKLVMGLGITVCIFIMLANLLVMVAIYVNRRFHFPIYYLMANLAAADFFAGLAYFYLMFNTGPNTRRLTVSTWLLRQGLIDTSLTASVANLLAIAIERHITVFRMQLHTRMSNRRVVVVIVVIWTMAIVMGAIPSVGWNCICDITHCSNMAPLYSDSYLVFWAIFNLVTFVVMVVLYAHIFGYVRQRTMRMSRHSSGPRRNRDTMMSLLKTVVIVLGEHYLGGRTTLPAQLSRCFHNLLDPRTSLASPRCVLPTVQCLGLREVLPAPGRIQLRHEPHHLLLPGQGDERYLQADPLLPAQREHQRPHRRLRPLGLLAQPHHSGWRPQQRPLGGVKAPPAAPPMELPQGGNPLARFSQTLMDHKRFFSREPGAALCRHRRAVRPLPSACGSGKQRQRAPGEPR</sequence>
<evidence type="ECO:0000256" key="13">
    <source>
        <dbReference type="ARBA" id="ARBA00023224"/>
    </source>
</evidence>
<evidence type="ECO:0000256" key="12">
    <source>
        <dbReference type="ARBA" id="ARBA00023180"/>
    </source>
</evidence>
<dbReference type="GO" id="GO:0030139">
    <property type="term" value="C:endocytic vesicle"/>
    <property type="evidence" value="ECO:0007669"/>
    <property type="project" value="Ensembl"/>
</dbReference>
<dbReference type="GO" id="GO:0043410">
    <property type="term" value="P:positive regulation of MAPK cascade"/>
    <property type="evidence" value="ECO:0007669"/>
    <property type="project" value="Ensembl"/>
</dbReference>
<dbReference type="InterPro" id="IPR000276">
    <property type="entry name" value="GPCR_Rhodpsn"/>
</dbReference>
<dbReference type="Pfam" id="PF00001">
    <property type="entry name" value="7tm_1"/>
    <property type="match status" value="1"/>
</dbReference>
<evidence type="ECO:0000256" key="15">
    <source>
        <dbReference type="SAM" id="MobiDB-lite"/>
    </source>
</evidence>
<evidence type="ECO:0000256" key="7">
    <source>
        <dbReference type="ARBA" id="ARBA00022989"/>
    </source>
</evidence>
<feature type="region of interest" description="Disordered" evidence="15">
    <location>
        <begin position="406"/>
        <end position="431"/>
    </location>
</feature>
<dbReference type="GO" id="GO:0035727">
    <property type="term" value="F:lysophosphatidic acid binding"/>
    <property type="evidence" value="ECO:0007669"/>
    <property type="project" value="Ensembl"/>
</dbReference>
<dbReference type="GO" id="GO:0035025">
    <property type="term" value="P:positive regulation of Rho protein signal transduction"/>
    <property type="evidence" value="ECO:0007669"/>
    <property type="project" value="Ensembl"/>
</dbReference>
<dbReference type="GO" id="GO:0032060">
    <property type="term" value="P:bleb assembly"/>
    <property type="evidence" value="ECO:0007669"/>
    <property type="project" value="Ensembl"/>
</dbReference>
<feature type="transmembrane region" description="Helical" evidence="16">
    <location>
        <begin position="146"/>
        <end position="168"/>
    </location>
</feature>
<dbReference type="Ensembl" id="ENSGALT00010013878.1">
    <property type="protein sequence ID" value="ENSGALP00010008190.1"/>
    <property type="gene ID" value="ENSGALG00010005828.1"/>
</dbReference>
<dbReference type="AlphaFoldDB" id="A0A8V0XQJ2"/>
<dbReference type="GO" id="GO:0061512">
    <property type="term" value="P:protein localization to cilium"/>
    <property type="evidence" value="ECO:0007669"/>
    <property type="project" value="Ensembl"/>
</dbReference>
<dbReference type="InterPro" id="IPR004065">
    <property type="entry name" value="LPA_rcpt"/>
</dbReference>
<keyword evidence="10" id="KW-1015">Disulfide bond</keyword>
<dbReference type="PANTHER" id="PTHR22750">
    <property type="entry name" value="G-PROTEIN COUPLED RECEPTOR"/>
    <property type="match status" value="1"/>
</dbReference>
<keyword evidence="9 16" id="KW-0472">Membrane</keyword>
<dbReference type="PRINTS" id="PR01148">
    <property type="entry name" value="EDG2RECEPTOR"/>
</dbReference>
<evidence type="ECO:0000256" key="9">
    <source>
        <dbReference type="ARBA" id="ARBA00023136"/>
    </source>
</evidence>
<dbReference type="GO" id="GO:0005768">
    <property type="term" value="C:endosome"/>
    <property type="evidence" value="ECO:0007669"/>
    <property type="project" value="UniProtKB-SubCell"/>
</dbReference>
<dbReference type="GO" id="GO:0009986">
    <property type="term" value="C:cell surface"/>
    <property type="evidence" value="ECO:0007669"/>
    <property type="project" value="UniProtKB-SubCell"/>
</dbReference>